<dbReference type="Gene3D" id="3.50.50.60">
    <property type="entry name" value="FAD/NAD(P)-binding domain"/>
    <property type="match status" value="2"/>
</dbReference>
<dbReference type="GO" id="GO:0070899">
    <property type="term" value="P:mitochondrial tRNA wobble uridine modification"/>
    <property type="evidence" value="ECO:0007669"/>
    <property type="project" value="EnsemblFungi"/>
</dbReference>
<accession>A0A1D2VAM7</accession>
<dbReference type="RefSeq" id="XP_020044790.1">
    <property type="nucleotide sequence ID" value="XM_020190923.1"/>
</dbReference>
<dbReference type="OrthoDB" id="3329at2759"/>
<gene>
    <name evidence="8" type="ORF">ASCRUDRAFT_39250</name>
</gene>
<dbReference type="GO" id="GO:0050660">
    <property type="term" value="F:flavin adenine dinucleotide binding"/>
    <property type="evidence" value="ECO:0007669"/>
    <property type="project" value="InterPro"/>
</dbReference>
<evidence type="ECO:0000313" key="8">
    <source>
        <dbReference type="EMBL" id="ODV58483.1"/>
    </source>
</evidence>
<evidence type="ECO:0000256" key="2">
    <source>
        <dbReference type="ARBA" id="ARBA00007653"/>
    </source>
</evidence>
<reference evidence="9" key="1">
    <citation type="submission" date="2016-05" db="EMBL/GenBank/DDBJ databases">
        <title>Comparative genomics of biotechnologically important yeasts.</title>
        <authorList>
            <consortium name="DOE Joint Genome Institute"/>
            <person name="Riley R."/>
            <person name="Haridas S."/>
            <person name="Wolfe K.H."/>
            <person name="Lopes M.R."/>
            <person name="Hittinger C.T."/>
            <person name="Goker M."/>
            <person name="Salamov A."/>
            <person name="Wisecaver J."/>
            <person name="Long T.M."/>
            <person name="Aerts A.L."/>
            <person name="Barry K."/>
            <person name="Choi C."/>
            <person name="Clum A."/>
            <person name="Coughlan A.Y."/>
            <person name="Deshpande S."/>
            <person name="Douglass A.P."/>
            <person name="Hanson S.J."/>
            <person name="Klenk H.-P."/>
            <person name="Labutti K."/>
            <person name="Lapidus A."/>
            <person name="Lindquist E."/>
            <person name="Lipzen A."/>
            <person name="Meier-Kolthoff J.P."/>
            <person name="Ohm R.A."/>
            <person name="Otillar R.P."/>
            <person name="Pangilinan J."/>
            <person name="Peng Y."/>
            <person name="Rokas A."/>
            <person name="Rosa C.A."/>
            <person name="Scheuner C."/>
            <person name="Sibirny A.A."/>
            <person name="Slot J.C."/>
            <person name="Stielow J.B."/>
            <person name="Sun H."/>
            <person name="Kurtzman C.P."/>
            <person name="Blackwell M."/>
            <person name="Grigoriev I.V."/>
            <person name="Jeffries T.W."/>
        </authorList>
    </citation>
    <scope>NUCLEOTIDE SEQUENCE [LARGE SCALE GENOMIC DNA]</scope>
    <source>
        <strain evidence="9">DSM 1968</strain>
    </source>
</reference>
<comment type="cofactor">
    <cofactor evidence="1">
        <name>FAD</name>
        <dbReference type="ChEBI" id="CHEBI:57692"/>
    </cofactor>
</comment>
<protein>
    <submittedName>
        <fullName evidence="8">Glucose-inhibited division protein A subfamily</fullName>
    </submittedName>
</protein>
<organism evidence="8 9">
    <name type="scientific">Ascoidea rubescens DSM 1968</name>
    <dbReference type="NCBI Taxonomy" id="1344418"/>
    <lineage>
        <taxon>Eukaryota</taxon>
        <taxon>Fungi</taxon>
        <taxon>Dikarya</taxon>
        <taxon>Ascomycota</taxon>
        <taxon>Saccharomycotina</taxon>
        <taxon>Saccharomycetes</taxon>
        <taxon>Ascoideaceae</taxon>
        <taxon>Ascoidea</taxon>
    </lineage>
</organism>
<evidence type="ECO:0000313" key="9">
    <source>
        <dbReference type="Proteomes" id="UP000095038"/>
    </source>
</evidence>
<dbReference type="InterPro" id="IPR036188">
    <property type="entry name" value="FAD/NAD-bd_sf"/>
</dbReference>
<evidence type="ECO:0000256" key="6">
    <source>
        <dbReference type="ARBA" id="ARBA00054993"/>
    </source>
</evidence>
<dbReference type="Proteomes" id="UP000095038">
    <property type="component" value="Unassembled WGS sequence"/>
</dbReference>
<dbReference type="InterPro" id="IPR004416">
    <property type="entry name" value="MnmG"/>
</dbReference>
<dbReference type="GO" id="GO:0030488">
    <property type="term" value="P:tRNA methylation"/>
    <property type="evidence" value="ECO:0007669"/>
    <property type="project" value="TreeGrafter"/>
</dbReference>
<dbReference type="Gene3D" id="1.10.150.570">
    <property type="entry name" value="GidA associated domain, C-terminal subdomain"/>
    <property type="match status" value="1"/>
</dbReference>
<dbReference type="Pfam" id="PF21680">
    <property type="entry name" value="GIDA_C_1st"/>
    <property type="match status" value="1"/>
</dbReference>
<proteinExistence type="inferred from homology"/>
<dbReference type="STRING" id="1344418.A0A1D2VAM7"/>
<dbReference type="Pfam" id="PF01134">
    <property type="entry name" value="GIDA"/>
    <property type="match status" value="1"/>
</dbReference>
<dbReference type="PANTHER" id="PTHR11806">
    <property type="entry name" value="GLUCOSE INHIBITED DIVISION PROTEIN A"/>
    <property type="match status" value="1"/>
</dbReference>
<dbReference type="InterPro" id="IPR044920">
    <property type="entry name" value="MnmG_C_subdom_sf"/>
</dbReference>
<dbReference type="GeneID" id="30964559"/>
<sequence length="669" mass="74395">MFFRARSCFEFSKFLPTQVARNIYLNSDLKTQLNNSIFYPVVVIGGGHAGCEAAASSARSGAQTCLITTSIDKIGTCSCNPSIGGVGKGTLVTEVDALDGLIAKVADKAGIHFKILNRSKGSAVWGPRVQIDRDIYLLSMKSILKDYENLNLLEGSAEDIIIEKSANGKNSGIIRGLILENGQLIKTDKIVITTGTFLSAELHIGLKTIPAFGRMGDKATTGLSKSLKESGFQLGRLKTGTPARLSKKSINFENLEIQKPDNPAFPISFMSDVIPIGQENQLLCYGTRTNAKVHEYIRSNFDKSIHIKETVKGPRYCPSLEAKIKRFSEVNSHKIWLEPEGINSDLIYPNGISNSLPEDIQLNFLRMIVGLENVEMVQPAYGVEYDYVDPRDLKSTLETKLVDGLYLAGQINGTTGYEEAAAQGCVAGINAGLAFRNKEALILKRSQAFTGVLIDDLITKGVSEPYRMFTARSEFRISIRADNSDQRLTEMGYKKGAVSERRWNRFSKDRILKKEFVDVLKKIYYSAHDWSKLLGIKVSNDGTKRTAYDILRFSIQFEELISILISKNLLKQDGIPTERTLIDIQSESKYLPYLKQEQKFIKAFENEEGLSLPINFDYEAFTNCLSNEVIGLLNKVQPETLGQARRIQGITPAACFELYRLVKSNTLTT</sequence>
<dbReference type="PANTHER" id="PTHR11806:SF0">
    <property type="entry name" value="PROTEIN MTO1 HOMOLOG, MITOCHONDRIAL"/>
    <property type="match status" value="1"/>
</dbReference>
<dbReference type="Pfam" id="PF13932">
    <property type="entry name" value="SAM_GIDA_C"/>
    <property type="match status" value="1"/>
</dbReference>
<evidence type="ECO:0000256" key="3">
    <source>
        <dbReference type="ARBA" id="ARBA00022630"/>
    </source>
</evidence>
<evidence type="ECO:0000256" key="5">
    <source>
        <dbReference type="ARBA" id="ARBA00022827"/>
    </source>
</evidence>
<dbReference type="InterPro" id="IPR040131">
    <property type="entry name" value="MnmG_N"/>
</dbReference>
<dbReference type="InterPro" id="IPR047001">
    <property type="entry name" value="MnmG_C_subdom"/>
</dbReference>
<comment type="function">
    <text evidence="6">Component of the MSS1-MTO1 complex that catalyzes the 5-carboxymethylaminomethyluridine (cmnm(5)U) modification at the 34th wobble position (U34) of mitochondrial tRNAs.</text>
</comment>
<dbReference type="AlphaFoldDB" id="A0A1D2VAM7"/>
<keyword evidence="3" id="KW-0285">Flavoprotein</keyword>
<dbReference type="InterPro" id="IPR020595">
    <property type="entry name" value="MnmG-rel_CS"/>
</dbReference>
<keyword evidence="5" id="KW-0274">FAD</keyword>
<dbReference type="SMART" id="SM01228">
    <property type="entry name" value="GIDA_assoc_3"/>
    <property type="match status" value="1"/>
</dbReference>
<keyword evidence="9" id="KW-1185">Reference proteome</keyword>
<evidence type="ECO:0000256" key="1">
    <source>
        <dbReference type="ARBA" id="ARBA00001974"/>
    </source>
</evidence>
<dbReference type="FunFam" id="3.50.50.60:FF:000002">
    <property type="entry name" value="tRNA uridine 5-carboxymethylaminomethyl modification enzyme MnmG"/>
    <property type="match status" value="1"/>
</dbReference>
<dbReference type="InParanoid" id="A0A1D2VAM7"/>
<dbReference type="EMBL" id="KV454492">
    <property type="protein sequence ID" value="ODV58483.1"/>
    <property type="molecule type" value="Genomic_DNA"/>
</dbReference>
<dbReference type="SUPFAM" id="SSF51905">
    <property type="entry name" value="FAD/NAD(P)-binding domain"/>
    <property type="match status" value="1"/>
</dbReference>
<name>A0A1D2VAM7_9ASCO</name>
<comment type="similarity">
    <text evidence="2">Belongs to the MnmG family.</text>
</comment>
<dbReference type="FunFam" id="3.50.50.60:FF:000145">
    <property type="entry name" value="tRNA uridine 5-carboxymethylaminomethyl modification enzyme"/>
    <property type="match status" value="1"/>
</dbReference>
<dbReference type="GO" id="GO:0005739">
    <property type="term" value="C:mitochondrion"/>
    <property type="evidence" value="ECO:0007669"/>
    <property type="project" value="EnsemblFungi"/>
</dbReference>
<dbReference type="FunCoup" id="A0A1D2VAM7">
    <property type="interactions" value="773"/>
</dbReference>
<dbReference type="NCBIfam" id="TIGR00136">
    <property type="entry name" value="mnmG_gidA"/>
    <property type="match status" value="1"/>
</dbReference>
<dbReference type="InterPro" id="IPR049312">
    <property type="entry name" value="GIDA_C_N"/>
</dbReference>
<dbReference type="PROSITE" id="PS01280">
    <property type="entry name" value="GIDA_1"/>
    <property type="match status" value="1"/>
</dbReference>
<feature type="domain" description="tRNA uridine 5-carboxymethylaminomethyl modification enzyme C-terminal subdomain" evidence="7">
    <location>
        <begin position="588"/>
        <end position="660"/>
    </location>
</feature>
<dbReference type="FunFam" id="1.10.150.570:FF:000001">
    <property type="entry name" value="tRNA uridine 5-carboxymethylaminomethyl modification enzyme MnmG"/>
    <property type="match status" value="1"/>
</dbReference>
<dbReference type="InterPro" id="IPR002218">
    <property type="entry name" value="MnmG-rel"/>
</dbReference>
<keyword evidence="4" id="KW-0819">tRNA processing</keyword>
<evidence type="ECO:0000259" key="7">
    <source>
        <dbReference type="SMART" id="SM01228"/>
    </source>
</evidence>
<evidence type="ECO:0000256" key="4">
    <source>
        <dbReference type="ARBA" id="ARBA00022694"/>
    </source>
</evidence>
<dbReference type="InterPro" id="IPR026904">
    <property type="entry name" value="MnmG_C"/>
</dbReference>